<reference evidence="5" key="1">
    <citation type="journal article" date="2019" name="Int. J. Syst. Evol. Microbiol.">
        <title>The Global Catalogue of Microorganisms (GCM) 10K type strain sequencing project: providing services to taxonomists for standard genome sequencing and annotation.</title>
        <authorList>
            <consortium name="The Broad Institute Genomics Platform"/>
            <consortium name="The Broad Institute Genome Sequencing Center for Infectious Disease"/>
            <person name="Wu L."/>
            <person name="Ma J."/>
        </authorList>
    </citation>
    <scope>NUCLEOTIDE SEQUENCE [LARGE SCALE GENOMIC DNA]</scope>
    <source>
        <strain evidence="5">KCTC 42255</strain>
    </source>
</reference>
<dbReference type="InterPro" id="IPR006140">
    <property type="entry name" value="D-isomer_DH_NAD-bd"/>
</dbReference>
<dbReference type="RefSeq" id="WP_379042617.1">
    <property type="nucleotide sequence ID" value="NZ_JBHULZ010000004.1"/>
</dbReference>
<dbReference type="InterPro" id="IPR036291">
    <property type="entry name" value="NAD(P)-bd_dom_sf"/>
</dbReference>
<dbReference type="PROSITE" id="PS00671">
    <property type="entry name" value="D_2_HYDROXYACID_DH_3"/>
    <property type="match status" value="1"/>
</dbReference>
<comment type="caution">
    <text evidence="4">The sequence shown here is derived from an EMBL/GenBank/DDBJ whole genome shotgun (WGS) entry which is preliminary data.</text>
</comment>
<dbReference type="SUPFAM" id="SSF52283">
    <property type="entry name" value="Formate/glycerate dehydrogenase catalytic domain-like"/>
    <property type="match status" value="1"/>
</dbReference>
<accession>A0ABW5S9M4</accession>
<dbReference type="CDD" id="cd12164">
    <property type="entry name" value="GDH_like_2"/>
    <property type="match status" value="1"/>
</dbReference>
<evidence type="ECO:0000313" key="5">
    <source>
        <dbReference type="Proteomes" id="UP001597357"/>
    </source>
</evidence>
<evidence type="ECO:0000259" key="3">
    <source>
        <dbReference type="Pfam" id="PF02826"/>
    </source>
</evidence>
<dbReference type="InterPro" id="IPR029753">
    <property type="entry name" value="D-isomer_DH_CS"/>
</dbReference>
<dbReference type="SUPFAM" id="SSF51735">
    <property type="entry name" value="NAD(P)-binding Rossmann-fold domains"/>
    <property type="match status" value="1"/>
</dbReference>
<evidence type="ECO:0000256" key="2">
    <source>
        <dbReference type="ARBA" id="ARBA00023027"/>
    </source>
</evidence>
<proteinExistence type="predicted"/>
<keyword evidence="2" id="KW-0520">NAD</keyword>
<dbReference type="Pfam" id="PF02826">
    <property type="entry name" value="2-Hacid_dh_C"/>
    <property type="match status" value="1"/>
</dbReference>
<protein>
    <submittedName>
        <fullName evidence="4">2-hydroxyacid dehydrogenase</fullName>
    </submittedName>
</protein>
<gene>
    <name evidence="4" type="ORF">ACFSQ0_00525</name>
</gene>
<feature type="domain" description="D-isomer specific 2-hydroxyacid dehydrogenase NAD-binding" evidence="3">
    <location>
        <begin position="104"/>
        <end position="276"/>
    </location>
</feature>
<name>A0ABW5S9M4_9FLAO</name>
<dbReference type="PANTHER" id="PTHR43333:SF1">
    <property type="entry name" value="D-ISOMER SPECIFIC 2-HYDROXYACID DEHYDROGENASE NAD-BINDING DOMAIN-CONTAINING PROTEIN"/>
    <property type="match status" value="1"/>
</dbReference>
<organism evidence="4 5">
    <name type="scientific">Mesonia sediminis</name>
    <dbReference type="NCBI Taxonomy" id="1703946"/>
    <lineage>
        <taxon>Bacteria</taxon>
        <taxon>Pseudomonadati</taxon>
        <taxon>Bacteroidota</taxon>
        <taxon>Flavobacteriia</taxon>
        <taxon>Flavobacteriales</taxon>
        <taxon>Flavobacteriaceae</taxon>
        <taxon>Mesonia</taxon>
    </lineage>
</organism>
<sequence>MNNKIVIIAPDRSLDQWVQALKDENKNLTIEIYPDDTQREETEFILTWRPPAGVFDQYPNLKVIASMGAGVHHIFAQNTIKKHIQVTKIEHPRLATDLSQFVLSICLMHIRDLYAYFKLQQKKKWKPIAYKRPNDTVVGILGFGQIGQSVGELLIKNNFQVLGYSSSSKTHENITTYHSEQQLPQFLQSCDILVCLLPLTSKTRGILNKTLFDQLKPGCYLINVGRGAHLEEDDLLEALQNGQLSGASLDVFTEEPLPQDHAFWDHKRIQITPHMASATDPFVVSEQIIANLERLQQGKAMKNRIDQKREY</sequence>
<evidence type="ECO:0000313" key="4">
    <source>
        <dbReference type="EMBL" id="MFD2696468.1"/>
    </source>
</evidence>
<dbReference type="Proteomes" id="UP001597357">
    <property type="component" value="Unassembled WGS sequence"/>
</dbReference>
<keyword evidence="5" id="KW-1185">Reference proteome</keyword>
<dbReference type="Gene3D" id="3.40.50.720">
    <property type="entry name" value="NAD(P)-binding Rossmann-like Domain"/>
    <property type="match status" value="2"/>
</dbReference>
<dbReference type="EMBL" id="JBHULZ010000004">
    <property type="protein sequence ID" value="MFD2696468.1"/>
    <property type="molecule type" value="Genomic_DNA"/>
</dbReference>
<dbReference type="PANTHER" id="PTHR43333">
    <property type="entry name" value="2-HACID_DH_C DOMAIN-CONTAINING PROTEIN"/>
    <property type="match status" value="1"/>
</dbReference>
<keyword evidence="1" id="KW-0560">Oxidoreductase</keyword>
<evidence type="ECO:0000256" key="1">
    <source>
        <dbReference type="ARBA" id="ARBA00023002"/>
    </source>
</evidence>